<dbReference type="OMA" id="EVMCAYI"/>
<dbReference type="InParanoid" id="G3SIA3"/>
<dbReference type="Pfam" id="PF01369">
    <property type="entry name" value="Sec7"/>
    <property type="match status" value="1"/>
</dbReference>
<evidence type="ECO:0000256" key="6">
    <source>
        <dbReference type="ARBA" id="ARBA00022658"/>
    </source>
</evidence>
<feature type="region of interest" description="Disordered" evidence="9">
    <location>
        <begin position="539"/>
        <end position="558"/>
    </location>
</feature>
<dbReference type="SUPFAM" id="SSF48371">
    <property type="entry name" value="ARM repeat"/>
    <property type="match status" value="1"/>
</dbReference>
<dbReference type="EMBL" id="CABD030058356">
    <property type="status" value="NOT_ANNOTATED_CDS"/>
    <property type="molecule type" value="Genomic_DNA"/>
</dbReference>
<feature type="compositionally biased region" description="Polar residues" evidence="9">
    <location>
        <begin position="394"/>
        <end position="409"/>
    </location>
</feature>
<evidence type="ECO:0000256" key="4">
    <source>
        <dbReference type="ARBA" id="ARBA00022448"/>
    </source>
</evidence>
<dbReference type="GO" id="GO:0007030">
    <property type="term" value="P:Golgi organization"/>
    <property type="evidence" value="ECO:0007669"/>
    <property type="project" value="Ensembl"/>
</dbReference>
<dbReference type="InterPro" id="IPR046455">
    <property type="entry name" value="Sec7/BIG1-like_C"/>
</dbReference>
<dbReference type="GO" id="GO:0030532">
    <property type="term" value="C:small nuclear ribonucleoprotein complex"/>
    <property type="evidence" value="ECO:0007669"/>
    <property type="project" value="Ensembl"/>
</dbReference>
<reference evidence="11" key="4">
    <citation type="submission" date="2025-09" db="UniProtKB">
        <authorList>
            <consortium name="Ensembl"/>
        </authorList>
    </citation>
    <scope>IDENTIFICATION</scope>
</reference>
<dbReference type="Pfam" id="PF12783">
    <property type="entry name" value="Sec7-like_HUS"/>
    <property type="match status" value="1"/>
</dbReference>
<keyword evidence="7" id="KW-0653">Protein transport</keyword>
<gene>
    <name evidence="11" type="primary">ARFGEF1</name>
</gene>
<dbReference type="Gene3D" id="1.25.10.10">
    <property type="entry name" value="Leucine-rich Repeat Variant"/>
    <property type="match status" value="1"/>
</dbReference>
<reference evidence="11" key="3">
    <citation type="submission" date="2025-08" db="UniProtKB">
        <authorList>
            <consortium name="Ensembl"/>
        </authorList>
    </citation>
    <scope>IDENTIFICATION</scope>
</reference>
<dbReference type="EMBL" id="CABD030058355">
    <property type="status" value="NOT_ANNOTATED_CDS"/>
    <property type="molecule type" value="Genomic_DNA"/>
</dbReference>
<dbReference type="GO" id="GO:2000114">
    <property type="term" value="P:regulation of establishment of cell polarity"/>
    <property type="evidence" value="ECO:0007669"/>
    <property type="project" value="Ensembl"/>
</dbReference>
<evidence type="ECO:0000256" key="2">
    <source>
        <dbReference type="ARBA" id="ARBA00004496"/>
    </source>
</evidence>
<evidence type="ECO:0000256" key="8">
    <source>
        <dbReference type="ARBA" id="ARBA00023136"/>
    </source>
</evidence>
<dbReference type="GO" id="GO:0000139">
    <property type="term" value="C:Golgi membrane"/>
    <property type="evidence" value="ECO:0007669"/>
    <property type="project" value="Ensembl"/>
</dbReference>
<dbReference type="Pfam" id="PF09324">
    <property type="entry name" value="Sec7-like_HDS"/>
    <property type="match status" value="1"/>
</dbReference>
<sequence>MYEGKKTKNMFLTRALEKILADKEVKKAHHSQLRKACEVALEEIKAETEKQSPPHGEAKAGSSTLPPVKSKTNFIEADKYFLPFELACQSKCPRIVSTSLDCLQKLIAYGHLTGNAPDSTTPGKKLIDRIIETICGCFQGPQTDEGVQLQIIKALLTAVTSQHIEIHEGTVLQAVRTCYNIYLASKNLINQTTAKATLTQMLNVIFARMENQALQEAKQMEKERHRQHHHLLQSPVSHHEPESPQLRYLPPQTVDHISQEHEGDVDLHTNDVDKSLQDDTEPENGSDISSAENEQTEADQATAAETLSKNDVLYDGENHDCEEKPQDIVQNIVEEMVNIVVGDMGEGTTINASADGNIGTIEDGSDSENIQANGIPGTPISVAYTPSLPDDRLSVSSNDTQESGNSSGPSPGAKFSHILQKDAFLVFRSLCKLSMKPLSDGPPDPNSFDHKWMVIQTLTRICADAQSVVDIYVNYDCDLNAANIFERLVNDLSKIAQGRGSQELGMSNVQELSLRKKGLECLVSILKCMVEWSKDQYVNPNSQTTLGQEKPSEQEMSEIKHPETINRYGSLNSLESTSSSGIGSYSTQMSGTDNPEQFEVLKQQKEIIEQGIDLFNKKPKRGIQYLQEQGMLGTTPEDIAQFLHQEERLDSTQVGEFLGDNDKFNKEVMYAYVDQHDFSGKDFVSALRMFLEGFRLPGEAQKIDRLMEKFAARYLECNQGQTLFASADTAYVLAYSIIMLTTDLHSPQVCFLLSQNIKNSFYDIPVREYYLHNIKYQNRILKCFIFKMLIVFIVSDVASEKQRRLLYNLEMEQMAKTAKALMEAVSHVQAPFTSATHLEHVRPMFKLAWTPFLAAFSVGLQDCDDTEVASLCLEGIRCAIRIACIFSIQLERDAYVQALARFTLLTVSSGITEMKQKNIDTIKTLITVAHTDGNYLGNSWHEILKCISQLELAQLIGTGVKPRYISGTVRGREGSLTGTKDQAPDEFVGLGLVGGNVDWKQIASIQESIGETSSQSVVVAVDRIFTGSTRLDGNAIVDFVRWLCAVSMDELLSTTHPRMFSLQKIVEISYYNMGRIRLQWSRIWEVIGDHFNKVGCNPNEDVAIFAVDSLRQLSMKFLEKGELANFRFQKDFLRPFEHIMKRNRSPTIRDMVVRCIAQMVNSQAANIRSGWKNIFSVFHLAASDQDESIVELAFQTTGHIVTLVFEKHFPATIDSFQDAVKCLSEFACNAAFPDTSMEAIRLIRHCAKYVSDRPQAFKEYTSDDMNVAPEDRVWVRGWFPILFELSCIINRCKLDVRTRGLTVMFEIMKTYGHTYEKHWWQDLFRIVFRIFDNMKLPEQQTEKAEWMTTTCNHALYAICDVFTQYLEVLSDVLLDDIFAQLYWCVQQDNEQLARSGTNCLENVVILNGEKFTLEIWDKTCNCTLDIFKTTIPHALLTWRPNSGETAPPPPSPVSEKPLDTISQKSVDIHDSIQPRSVDNRPQAPLVSASAVNEEVSKIKSTAKFPEQKLFAALLIKCVVQLELIQTIDNIVFFPATSKKEDAENLAAAQRDAVDFDVRVDTQDQGMYRFLTSQQLFKLLDCLLESHRFAKAFNSNNEQRTALWKAGFKGKSKPNLLKQETSSLACGLRILFRMYMDESRVSAWEEVQQRLLNVCSEALSYFLTLTSESHREAWTNLLLLFLTKVLKISDNRFKAHASFYYPLLCEIMQFDLIPELRAVLRRFFLRIGVVFQISQPPEQELGINKQ</sequence>
<feature type="region of interest" description="Disordered" evidence="9">
    <location>
        <begin position="46"/>
        <end position="65"/>
    </location>
</feature>
<reference evidence="12" key="1">
    <citation type="submission" date="2011-05" db="EMBL/GenBank/DDBJ databases">
        <title>Insights into the evolution of the great apes provided by the gorilla genome.</title>
        <authorList>
            <person name="Scally A."/>
        </authorList>
    </citation>
    <scope>NUCLEOTIDE SEQUENCE [LARGE SCALE GENOMIC DNA]</scope>
</reference>
<dbReference type="InterPro" id="IPR015403">
    <property type="entry name" value="Mon2/Sec7/BIG1-like_HDS"/>
</dbReference>
<dbReference type="EMBL" id="CABD030058352">
    <property type="status" value="NOT_ANNOTATED_CDS"/>
    <property type="molecule type" value="Genomic_DNA"/>
</dbReference>
<keyword evidence="6" id="KW-0344">Guanine-nucleotide releasing factor</keyword>
<dbReference type="GO" id="GO:0015031">
    <property type="term" value="P:protein transport"/>
    <property type="evidence" value="ECO:0007669"/>
    <property type="project" value="UniProtKB-KW"/>
</dbReference>
<dbReference type="GO" id="GO:0005085">
    <property type="term" value="F:guanyl-nucleotide exchange factor activity"/>
    <property type="evidence" value="ECO:0000318"/>
    <property type="project" value="GO_Central"/>
</dbReference>
<feature type="region of interest" description="Disordered" evidence="9">
    <location>
        <begin position="216"/>
        <end position="248"/>
    </location>
</feature>
<feature type="domain" description="SEC7" evidence="10">
    <location>
        <begin position="597"/>
        <end position="812"/>
    </location>
</feature>
<dbReference type="HOGENOM" id="CLU_000691_1_1_1"/>
<dbReference type="Proteomes" id="UP000001519">
    <property type="component" value="Chromosome 8"/>
</dbReference>
<dbReference type="PANTHER" id="PTHR10663:SF137">
    <property type="entry name" value="BREFELDIN A-INHIBITED GUANINE NUCLEOTIDE-EXCHANGE PROTEIN 1"/>
    <property type="match status" value="1"/>
</dbReference>
<dbReference type="SUPFAM" id="SSF48425">
    <property type="entry name" value="Sec7 domain"/>
    <property type="match status" value="1"/>
</dbReference>
<keyword evidence="5" id="KW-0963">Cytoplasm</keyword>
<organism evidence="11 12">
    <name type="scientific">Gorilla gorilla gorilla</name>
    <name type="common">Western lowland gorilla</name>
    <dbReference type="NCBI Taxonomy" id="9595"/>
    <lineage>
        <taxon>Eukaryota</taxon>
        <taxon>Metazoa</taxon>
        <taxon>Chordata</taxon>
        <taxon>Craniata</taxon>
        <taxon>Vertebrata</taxon>
        <taxon>Euteleostomi</taxon>
        <taxon>Mammalia</taxon>
        <taxon>Eutheria</taxon>
        <taxon>Euarchontoglires</taxon>
        <taxon>Primates</taxon>
        <taxon>Haplorrhini</taxon>
        <taxon>Catarrhini</taxon>
        <taxon>Hominidae</taxon>
        <taxon>Gorilla</taxon>
    </lineage>
</organism>
<dbReference type="CDD" id="cd00171">
    <property type="entry name" value="Sec7"/>
    <property type="match status" value="1"/>
</dbReference>
<evidence type="ECO:0000256" key="3">
    <source>
        <dbReference type="ARBA" id="ARBA00004601"/>
    </source>
</evidence>
<dbReference type="SMART" id="SM00222">
    <property type="entry name" value="Sec7"/>
    <property type="match status" value="1"/>
</dbReference>
<evidence type="ECO:0000256" key="9">
    <source>
        <dbReference type="SAM" id="MobiDB-lite"/>
    </source>
</evidence>
<comment type="subcellular location">
    <subcellularLocation>
        <location evidence="2">Cytoplasm</location>
    </subcellularLocation>
    <subcellularLocation>
        <location evidence="3">Golgi apparatus</location>
        <location evidence="3">trans-Golgi network</location>
    </subcellularLocation>
    <subcellularLocation>
        <location evidence="1">Membrane</location>
    </subcellularLocation>
</comment>
<dbReference type="GeneTree" id="ENSGT00940000157108"/>
<evidence type="ECO:0000313" key="12">
    <source>
        <dbReference type="Proteomes" id="UP000001519"/>
    </source>
</evidence>
<dbReference type="Gene3D" id="1.10.220.20">
    <property type="match status" value="1"/>
</dbReference>
<dbReference type="GO" id="GO:0005829">
    <property type="term" value="C:cytosol"/>
    <property type="evidence" value="ECO:0007669"/>
    <property type="project" value="Ensembl"/>
</dbReference>
<evidence type="ECO:0000256" key="5">
    <source>
        <dbReference type="ARBA" id="ARBA00022490"/>
    </source>
</evidence>
<dbReference type="InterPro" id="IPR000904">
    <property type="entry name" value="Sec7_dom"/>
</dbReference>
<reference evidence="11 12" key="2">
    <citation type="journal article" date="2012" name="Nature">
        <title>Insights into hominid evolution from the gorilla genome sequence.</title>
        <authorList>
            <person name="Scally A."/>
            <person name="Dutheil J.Y."/>
            <person name="Hillier L.W."/>
            <person name="Jordan G.E."/>
            <person name="Goodhead I."/>
            <person name="Herrero J."/>
            <person name="Hobolth A."/>
            <person name="Lappalainen T."/>
            <person name="Mailund T."/>
            <person name="Marques-Bonet T."/>
            <person name="McCarthy S."/>
            <person name="Montgomery S.H."/>
            <person name="Schwalie P.C."/>
            <person name="Tang Y.A."/>
            <person name="Ward M.C."/>
            <person name="Xue Y."/>
            <person name="Yngvadottir B."/>
            <person name="Alkan C."/>
            <person name="Andersen L.N."/>
            <person name="Ayub Q."/>
            <person name="Ball E.V."/>
            <person name="Beal K."/>
            <person name="Bradley B.J."/>
            <person name="Chen Y."/>
            <person name="Clee C.M."/>
            <person name="Fitzgerald S."/>
            <person name="Graves T.A."/>
            <person name="Gu Y."/>
            <person name="Heath P."/>
            <person name="Heger A."/>
            <person name="Karakoc E."/>
            <person name="Kolb-Kokocinski A."/>
            <person name="Laird G.K."/>
            <person name="Lunter G."/>
            <person name="Meader S."/>
            <person name="Mort M."/>
            <person name="Mullikin J.C."/>
            <person name="Munch K."/>
            <person name="O'Connor T.D."/>
            <person name="Phillips A.D."/>
            <person name="Prado-Martinez J."/>
            <person name="Rogers A.S."/>
            <person name="Sajjadian S."/>
            <person name="Schmidt D."/>
            <person name="Shaw K."/>
            <person name="Simpson J.T."/>
            <person name="Stenson P.D."/>
            <person name="Turner D.J."/>
            <person name="Vigilant L."/>
            <person name="Vilella A.J."/>
            <person name="Whitener W."/>
            <person name="Zhu B."/>
            <person name="Cooper D.N."/>
            <person name="de Jong P."/>
            <person name="Dermitzakis E.T."/>
            <person name="Eichler E.E."/>
            <person name="Flicek P."/>
            <person name="Goldman N."/>
            <person name="Mundy N.I."/>
            <person name="Ning Z."/>
            <person name="Odom D.T."/>
            <person name="Ponting C.P."/>
            <person name="Quail M.A."/>
            <person name="Ryder O.A."/>
            <person name="Searle S.M."/>
            <person name="Warren W.C."/>
            <person name="Wilson R.K."/>
            <person name="Schierup M.H."/>
            <person name="Rogers J."/>
            <person name="Tyler-Smith C."/>
            <person name="Durbin R."/>
        </authorList>
    </citation>
    <scope>NUCLEOTIDE SEQUENCE [LARGE SCALE GENOMIC DNA]</scope>
</reference>
<accession>G3SIA3</accession>
<evidence type="ECO:0000256" key="1">
    <source>
        <dbReference type="ARBA" id="ARBA00004370"/>
    </source>
</evidence>
<dbReference type="GO" id="GO:0032012">
    <property type="term" value="P:regulation of ARF protein signal transduction"/>
    <property type="evidence" value="ECO:0007669"/>
    <property type="project" value="InterPro"/>
</dbReference>
<dbReference type="InterPro" id="IPR032629">
    <property type="entry name" value="DCB_dom"/>
</dbReference>
<dbReference type="Pfam" id="PF20252">
    <property type="entry name" value="BIG2_C"/>
    <property type="match status" value="1"/>
</dbReference>
<evidence type="ECO:0000259" key="10">
    <source>
        <dbReference type="PROSITE" id="PS50190"/>
    </source>
</evidence>
<dbReference type="GO" id="GO:0017022">
    <property type="term" value="F:myosin binding"/>
    <property type="evidence" value="ECO:0007669"/>
    <property type="project" value="Ensembl"/>
</dbReference>
<name>G3SIA3_GORGO</name>
<evidence type="ECO:0000313" key="11">
    <source>
        <dbReference type="Ensembl" id="ENSGGOP00000027843.2"/>
    </source>
</evidence>
<dbReference type="FunFam" id="1.10.220.20:FF:000002">
    <property type="entry name" value="Brefeldin A-inhibited guanine nucleotide-exchange protein 1"/>
    <property type="match status" value="1"/>
</dbReference>
<dbReference type="FunFam" id="1.25.10.10:FF:000143">
    <property type="entry name" value="ADP-ribosylation factor guanine nucleotide-exchange factor 2 (brefeldin A-inhibited)"/>
    <property type="match status" value="1"/>
</dbReference>
<dbReference type="GO" id="GO:0005730">
    <property type="term" value="C:nucleolus"/>
    <property type="evidence" value="ECO:0007669"/>
    <property type="project" value="Ensembl"/>
</dbReference>
<dbReference type="Bgee" id="ENSGGOG00000022243">
    <property type="expression patterns" value="Expressed in testis and 6 other cell types or tissues"/>
</dbReference>
<protein>
    <submittedName>
        <fullName evidence="11">ARF guanine nucleotide exchange factor 1</fullName>
    </submittedName>
</protein>
<dbReference type="InterPro" id="IPR023394">
    <property type="entry name" value="Sec7_C_sf"/>
</dbReference>
<dbReference type="Pfam" id="PF16213">
    <property type="entry name" value="DCB"/>
    <property type="match status" value="1"/>
</dbReference>
<dbReference type="InterPro" id="IPR011989">
    <property type="entry name" value="ARM-like"/>
</dbReference>
<dbReference type="EMBL" id="CABD030058353">
    <property type="status" value="NOT_ANNOTATED_CDS"/>
    <property type="molecule type" value="Genomic_DNA"/>
</dbReference>
<proteinExistence type="predicted"/>
<feature type="compositionally biased region" description="Basic and acidic residues" evidence="9">
    <location>
        <begin position="262"/>
        <end position="277"/>
    </location>
</feature>
<dbReference type="GO" id="GO:0034237">
    <property type="term" value="F:protein kinase A regulatory subunit binding"/>
    <property type="evidence" value="ECO:0007669"/>
    <property type="project" value="Ensembl"/>
</dbReference>
<dbReference type="EMBL" id="CABD030058357">
    <property type="status" value="NOT_ANNOTATED_CDS"/>
    <property type="molecule type" value="Genomic_DNA"/>
</dbReference>
<dbReference type="GO" id="GO:0005654">
    <property type="term" value="C:nucleoplasm"/>
    <property type="evidence" value="ECO:0007669"/>
    <property type="project" value="Ensembl"/>
</dbReference>
<feature type="compositionally biased region" description="Basic and acidic residues" evidence="9">
    <location>
        <begin position="46"/>
        <end position="58"/>
    </location>
</feature>
<dbReference type="FunCoup" id="G3SIA3">
    <property type="interactions" value="4037"/>
</dbReference>
<dbReference type="GO" id="GO:0030837">
    <property type="term" value="P:negative regulation of actin filament polymerization"/>
    <property type="evidence" value="ECO:0007669"/>
    <property type="project" value="Ensembl"/>
</dbReference>
<dbReference type="InterPro" id="IPR016024">
    <property type="entry name" value="ARM-type_fold"/>
</dbReference>
<dbReference type="Gene3D" id="1.10.1000.11">
    <property type="entry name" value="Arf Nucleotide-binding Site Opener,domain 2"/>
    <property type="match status" value="1"/>
</dbReference>
<dbReference type="EMBL" id="CABD030058354">
    <property type="status" value="NOT_ANNOTATED_CDS"/>
    <property type="molecule type" value="Genomic_DNA"/>
</dbReference>
<dbReference type="Ensembl" id="ENSGGOT00000028839.2">
    <property type="protein sequence ID" value="ENSGGOP00000027843.2"/>
    <property type="gene ID" value="ENSGGOG00000022243.2"/>
</dbReference>
<dbReference type="InterPro" id="IPR035999">
    <property type="entry name" value="Sec7_dom_sf"/>
</dbReference>
<dbReference type="GO" id="GO:0090303">
    <property type="term" value="P:positive regulation of wound healing"/>
    <property type="evidence" value="ECO:0007669"/>
    <property type="project" value="Ensembl"/>
</dbReference>
<feature type="region of interest" description="Disordered" evidence="9">
    <location>
        <begin position="384"/>
        <end position="413"/>
    </location>
</feature>
<feature type="region of interest" description="Disordered" evidence="9">
    <location>
        <begin position="262"/>
        <end position="301"/>
    </location>
</feature>
<keyword evidence="12" id="KW-1185">Reference proteome</keyword>
<dbReference type="PROSITE" id="PS50190">
    <property type="entry name" value="SEC7"/>
    <property type="match status" value="1"/>
</dbReference>
<keyword evidence="4" id="KW-0813">Transport</keyword>
<dbReference type="GO" id="GO:0048471">
    <property type="term" value="C:perinuclear region of cytoplasm"/>
    <property type="evidence" value="ECO:0007669"/>
    <property type="project" value="Ensembl"/>
</dbReference>
<dbReference type="InterPro" id="IPR032691">
    <property type="entry name" value="Mon2/Sec7/BIG1-like_HUS"/>
</dbReference>
<dbReference type="PANTHER" id="PTHR10663">
    <property type="entry name" value="GUANYL-NUCLEOTIDE EXCHANGE FACTOR"/>
    <property type="match status" value="1"/>
</dbReference>
<keyword evidence="8" id="KW-0472">Membrane</keyword>
<dbReference type="STRING" id="9593.ENSGGOP00000027843"/>
<feature type="region of interest" description="Disordered" evidence="9">
    <location>
        <begin position="1439"/>
        <end position="1458"/>
    </location>
</feature>
<evidence type="ECO:0000256" key="7">
    <source>
        <dbReference type="ARBA" id="ARBA00022927"/>
    </source>
</evidence>